<dbReference type="SMART" id="SM00448">
    <property type="entry name" value="REC"/>
    <property type="match status" value="1"/>
</dbReference>
<keyword evidence="1" id="KW-0597">Phosphoprotein</keyword>
<dbReference type="Gene3D" id="1.10.3210.10">
    <property type="entry name" value="Hypothetical protein af1432"/>
    <property type="match status" value="1"/>
</dbReference>
<accession>A0A4P6P1T9</accession>
<protein>
    <submittedName>
        <fullName evidence="3">Response regulator</fullName>
    </submittedName>
</protein>
<feature type="modified residue" description="4-aspartylphosphate" evidence="1">
    <location>
        <position position="53"/>
    </location>
</feature>
<dbReference type="InterPro" id="IPR052020">
    <property type="entry name" value="Cyclic_di-GMP/3'3'-cGAMP_PDE"/>
</dbReference>
<organism evidence="3 4">
    <name type="scientific">Litorilituus sediminis</name>
    <dbReference type="NCBI Taxonomy" id="718192"/>
    <lineage>
        <taxon>Bacteria</taxon>
        <taxon>Pseudomonadati</taxon>
        <taxon>Pseudomonadota</taxon>
        <taxon>Gammaproteobacteria</taxon>
        <taxon>Alteromonadales</taxon>
        <taxon>Colwelliaceae</taxon>
        <taxon>Litorilituus</taxon>
    </lineage>
</organism>
<evidence type="ECO:0000313" key="3">
    <source>
        <dbReference type="EMBL" id="QBG35043.1"/>
    </source>
</evidence>
<dbReference type="PANTHER" id="PTHR45228">
    <property type="entry name" value="CYCLIC DI-GMP PHOSPHODIESTERASE TM_0186-RELATED"/>
    <property type="match status" value="1"/>
</dbReference>
<dbReference type="Pfam" id="PF13487">
    <property type="entry name" value="HD_5"/>
    <property type="match status" value="1"/>
</dbReference>
<name>A0A4P6P1T9_9GAMM</name>
<dbReference type="PANTHER" id="PTHR45228:SF8">
    <property type="entry name" value="TWO-COMPONENT RESPONSE REGULATOR-RELATED"/>
    <property type="match status" value="1"/>
</dbReference>
<gene>
    <name evidence="3" type="ORF">EMK97_04490</name>
</gene>
<dbReference type="EMBL" id="CP034759">
    <property type="protein sequence ID" value="QBG35043.1"/>
    <property type="molecule type" value="Genomic_DNA"/>
</dbReference>
<reference evidence="3 4" key="1">
    <citation type="submission" date="2018-12" db="EMBL/GenBank/DDBJ databases">
        <title>Complete genome of Litorilituus sediminis.</title>
        <authorList>
            <person name="Liu A."/>
            <person name="Rong J."/>
        </authorList>
    </citation>
    <scope>NUCLEOTIDE SEQUENCE [LARGE SCALE GENOMIC DNA]</scope>
    <source>
        <strain evidence="3 4">JCM 17549</strain>
    </source>
</reference>
<sequence>MSHKILLVDDEINILNSFRRNLRGLFDFDLAQSGEEALKLIDNKNKYAVIITDMQMPVMNGVELLQEVKKKSPNTVRIMLTGNVDQKTAIDALHIGDIFRFINKPCSHQALTQAIEAGIEQYNLVIAEKILLNKTLKRTLNVLSEVLTIVNPKIFAHTVQIKKHMLALAKTLNYPVSWSFEPMIQLSQLGYVMFPDNTLNQGESDDTLSLEQRQMIERHPCLAADLIRKIPRMNTIAHTILYQEKCFNGEGVPHDDVKGEDIPYGARMLKIVIDYLRFKRAGSSTNQACLALDEQNQYYDPNILKAFKESVCATSELSQKLINLSELKEQMIIQEDICTKTGLVVITKGQEITEALQRIIAHCVENGALKSNTKVTVCQAS</sequence>
<dbReference type="Pfam" id="PF00072">
    <property type="entry name" value="Response_reg"/>
    <property type="match status" value="1"/>
</dbReference>
<keyword evidence="4" id="KW-1185">Reference proteome</keyword>
<dbReference type="Gene3D" id="3.40.50.2300">
    <property type="match status" value="1"/>
</dbReference>
<dbReference type="InterPro" id="IPR001789">
    <property type="entry name" value="Sig_transdc_resp-reg_receiver"/>
</dbReference>
<dbReference type="InterPro" id="IPR011006">
    <property type="entry name" value="CheY-like_superfamily"/>
</dbReference>
<evidence type="ECO:0000259" key="2">
    <source>
        <dbReference type="PROSITE" id="PS50110"/>
    </source>
</evidence>
<proteinExistence type="predicted"/>
<dbReference type="Proteomes" id="UP000290244">
    <property type="component" value="Chromosome"/>
</dbReference>
<evidence type="ECO:0000313" key="4">
    <source>
        <dbReference type="Proteomes" id="UP000290244"/>
    </source>
</evidence>
<dbReference type="RefSeq" id="WP_130599834.1">
    <property type="nucleotide sequence ID" value="NZ_CP034759.1"/>
</dbReference>
<dbReference type="AlphaFoldDB" id="A0A4P6P1T9"/>
<evidence type="ECO:0000256" key="1">
    <source>
        <dbReference type="PROSITE-ProRule" id="PRU00169"/>
    </source>
</evidence>
<dbReference type="GO" id="GO:0000160">
    <property type="term" value="P:phosphorelay signal transduction system"/>
    <property type="evidence" value="ECO:0007669"/>
    <property type="project" value="InterPro"/>
</dbReference>
<dbReference type="OrthoDB" id="9802066at2"/>
<feature type="domain" description="Response regulatory" evidence="2">
    <location>
        <begin position="4"/>
        <end position="119"/>
    </location>
</feature>
<dbReference type="PROSITE" id="PS50110">
    <property type="entry name" value="RESPONSE_REGULATORY"/>
    <property type="match status" value="1"/>
</dbReference>
<dbReference type="SUPFAM" id="SSF52172">
    <property type="entry name" value="CheY-like"/>
    <property type="match status" value="1"/>
</dbReference>
<dbReference type="CDD" id="cd17569">
    <property type="entry name" value="REC_HupR-like"/>
    <property type="match status" value="1"/>
</dbReference>
<dbReference type="KEGG" id="lsd:EMK97_04490"/>